<evidence type="ECO:0008006" key="5">
    <source>
        <dbReference type="Google" id="ProtNLM"/>
    </source>
</evidence>
<reference evidence="3" key="1">
    <citation type="submission" date="2021-06" db="EMBL/GenBank/DDBJ databases">
        <title>Comparative genomics, transcriptomics and evolutionary studies reveal genomic signatures of adaptation to plant cell wall in hemibiotrophic fungi.</title>
        <authorList>
            <consortium name="DOE Joint Genome Institute"/>
            <person name="Baroncelli R."/>
            <person name="Diaz J.F."/>
            <person name="Benocci T."/>
            <person name="Peng M."/>
            <person name="Battaglia E."/>
            <person name="Haridas S."/>
            <person name="Andreopoulos W."/>
            <person name="Labutti K."/>
            <person name="Pangilinan J."/>
            <person name="Floch G.L."/>
            <person name="Makela M.R."/>
            <person name="Henrissat B."/>
            <person name="Grigoriev I.V."/>
            <person name="Crouch J.A."/>
            <person name="De Vries R.P."/>
            <person name="Sukno S.A."/>
            <person name="Thon M.R."/>
        </authorList>
    </citation>
    <scope>NUCLEOTIDE SEQUENCE</scope>
    <source>
        <strain evidence="3">MAFF235873</strain>
    </source>
</reference>
<name>A0AAD9HR34_9PEZI</name>
<feature type="chain" id="PRO_5042284719" description="Secreted protein" evidence="2">
    <location>
        <begin position="19"/>
        <end position="89"/>
    </location>
</feature>
<dbReference type="EMBL" id="MU842821">
    <property type="protein sequence ID" value="KAK2033533.1"/>
    <property type="molecule type" value="Genomic_DNA"/>
</dbReference>
<sequence length="89" mass="9892">MAGLSVAFVCLMFPVGLAQQQHTAAEVGRRYKSRSREERGSVAQGSGKKGRIDDDDNDDEEDEEGNSIGNELPVPKRVNERTRRRSRSS</sequence>
<keyword evidence="4" id="KW-1185">Reference proteome</keyword>
<organism evidence="3 4">
    <name type="scientific">Colletotrichum zoysiae</name>
    <dbReference type="NCBI Taxonomy" id="1216348"/>
    <lineage>
        <taxon>Eukaryota</taxon>
        <taxon>Fungi</taxon>
        <taxon>Dikarya</taxon>
        <taxon>Ascomycota</taxon>
        <taxon>Pezizomycotina</taxon>
        <taxon>Sordariomycetes</taxon>
        <taxon>Hypocreomycetidae</taxon>
        <taxon>Glomerellales</taxon>
        <taxon>Glomerellaceae</taxon>
        <taxon>Colletotrichum</taxon>
        <taxon>Colletotrichum graminicola species complex</taxon>
    </lineage>
</organism>
<feature type="region of interest" description="Disordered" evidence="1">
    <location>
        <begin position="19"/>
        <end position="89"/>
    </location>
</feature>
<protein>
    <recommendedName>
        <fullName evidence="5">Secreted protein</fullName>
    </recommendedName>
</protein>
<comment type="caution">
    <text evidence="3">The sequence shown here is derived from an EMBL/GenBank/DDBJ whole genome shotgun (WGS) entry which is preliminary data.</text>
</comment>
<dbReference type="AlphaFoldDB" id="A0AAD9HR34"/>
<evidence type="ECO:0000256" key="1">
    <source>
        <dbReference type="SAM" id="MobiDB-lite"/>
    </source>
</evidence>
<gene>
    <name evidence="3" type="ORF">LX32DRAFT_635220</name>
</gene>
<proteinExistence type="predicted"/>
<feature type="non-terminal residue" evidence="3">
    <location>
        <position position="89"/>
    </location>
</feature>
<dbReference type="Proteomes" id="UP001232148">
    <property type="component" value="Unassembled WGS sequence"/>
</dbReference>
<evidence type="ECO:0000313" key="3">
    <source>
        <dbReference type="EMBL" id="KAK2033533.1"/>
    </source>
</evidence>
<feature type="compositionally biased region" description="Acidic residues" evidence="1">
    <location>
        <begin position="53"/>
        <end position="65"/>
    </location>
</feature>
<evidence type="ECO:0000256" key="2">
    <source>
        <dbReference type="SAM" id="SignalP"/>
    </source>
</evidence>
<feature type="signal peptide" evidence="2">
    <location>
        <begin position="1"/>
        <end position="18"/>
    </location>
</feature>
<keyword evidence="2" id="KW-0732">Signal</keyword>
<accession>A0AAD9HR34</accession>
<evidence type="ECO:0000313" key="4">
    <source>
        <dbReference type="Proteomes" id="UP001232148"/>
    </source>
</evidence>